<reference evidence="2" key="1">
    <citation type="journal article" date="2023" name="Mol. Phylogenet. Evol.">
        <title>Genome-scale phylogeny and comparative genomics of the fungal order Sordariales.</title>
        <authorList>
            <person name="Hensen N."/>
            <person name="Bonometti L."/>
            <person name="Westerberg I."/>
            <person name="Brannstrom I.O."/>
            <person name="Guillou S."/>
            <person name="Cros-Aarteil S."/>
            <person name="Calhoun S."/>
            <person name="Haridas S."/>
            <person name="Kuo A."/>
            <person name="Mondo S."/>
            <person name="Pangilinan J."/>
            <person name="Riley R."/>
            <person name="LaButti K."/>
            <person name="Andreopoulos B."/>
            <person name="Lipzen A."/>
            <person name="Chen C."/>
            <person name="Yan M."/>
            <person name="Daum C."/>
            <person name="Ng V."/>
            <person name="Clum A."/>
            <person name="Steindorff A."/>
            <person name="Ohm R.A."/>
            <person name="Martin F."/>
            <person name="Silar P."/>
            <person name="Natvig D.O."/>
            <person name="Lalanne C."/>
            <person name="Gautier V."/>
            <person name="Ament-Velasquez S.L."/>
            <person name="Kruys A."/>
            <person name="Hutchinson M.I."/>
            <person name="Powell A.J."/>
            <person name="Barry K."/>
            <person name="Miller A.N."/>
            <person name="Grigoriev I.V."/>
            <person name="Debuchy R."/>
            <person name="Gladieux P."/>
            <person name="Hiltunen Thoren M."/>
            <person name="Johannesson H."/>
        </authorList>
    </citation>
    <scope>NUCLEOTIDE SEQUENCE</scope>
    <source>
        <strain evidence="2">CBS 232.78</strain>
    </source>
</reference>
<reference evidence="2" key="2">
    <citation type="submission" date="2023-06" db="EMBL/GenBank/DDBJ databases">
        <authorList>
            <consortium name="Lawrence Berkeley National Laboratory"/>
            <person name="Haridas S."/>
            <person name="Hensen N."/>
            <person name="Bonometti L."/>
            <person name="Westerberg I."/>
            <person name="Brannstrom I.O."/>
            <person name="Guillou S."/>
            <person name="Cros-Aarteil S."/>
            <person name="Calhoun S."/>
            <person name="Kuo A."/>
            <person name="Mondo S."/>
            <person name="Pangilinan J."/>
            <person name="Riley R."/>
            <person name="LaButti K."/>
            <person name="Andreopoulos B."/>
            <person name="Lipzen A."/>
            <person name="Chen C."/>
            <person name="Yanf M."/>
            <person name="Daum C."/>
            <person name="Ng V."/>
            <person name="Clum A."/>
            <person name="Steindorff A."/>
            <person name="Ohm R."/>
            <person name="Martin F."/>
            <person name="Silar P."/>
            <person name="Natvig D."/>
            <person name="Lalanne C."/>
            <person name="Gautier V."/>
            <person name="Ament-velasquez S.L."/>
            <person name="Kruys A."/>
            <person name="Hutchinson M.I."/>
            <person name="Powell A.J."/>
            <person name="Barry K."/>
            <person name="Miller A.N."/>
            <person name="Grigoriev I.V."/>
            <person name="Debuchy R."/>
            <person name="Gladieux P."/>
            <person name="Thoren M.H."/>
            <person name="Johannesson H."/>
        </authorList>
    </citation>
    <scope>NUCLEOTIDE SEQUENCE</scope>
    <source>
        <strain evidence="2">CBS 232.78</strain>
    </source>
</reference>
<dbReference type="Proteomes" id="UP001285441">
    <property type="component" value="Unassembled WGS sequence"/>
</dbReference>
<gene>
    <name evidence="2" type="ORF">B0H63DRAFT_519953</name>
</gene>
<sequence>MLLNLVALTTLSALATAFRIPEDTPDGVYTAYYNTTGHQILELISPIPAASSSSASQFSRGIKQGVTELVRFPHTKRGQSWCGCTFGMDHGDCDAANEALKAQFSPGYNLAARTGTFAVRGSAAAFACNYGNYNVQIFSGTVITGAQHVTSSCGWYIAGTWRVDGFDALDYGYMNWVNQNVCDAAESSGSHKC</sequence>
<comment type="caution">
    <text evidence="2">The sequence shown here is derived from an EMBL/GenBank/DDBJ whole genome shotgun (WGS) entry which is preliminary data.</text>
</comment>
<proteinExistence type="predicted"/>
<evidence type="ECO:0000313" key="3">
    <source>
        <dbReference type="Proteomes" id="UP001285441"/>
    </source>
</evidence>
<accession>A0AAE0P008</accession>
<feature type="signal peptide" evidence="1">
    <location>
        <begin position="1"/>
        <end position="17"/>
    </location>
</feature>
<dbReference type="EMBL" id="JAULSW010000002">
    <property type="protein sequence ID" value="KAK3390739.1"/>
    <property type="molecule type" value="Genomic_DNA"/>
</dbReference>
<keyword evidence="3" id="KW-1185">Reference proteome</keyword>
<protein>
    <recommendedName>
        <fullName evidence="4">Ecp2 effector protein domain-containing protein</fullName>
    </recommendedName>
</protein>
<feature type="chain" id="PRO_5042251275" description="Ecp2 effector protein domain-containing protein" evidence="1">
    <location>
        <begin position="18"/>
        <end position="193"/>
    </location>
</feature>
<evidence type="ECO:0008006" key="4">
    <source>
        <dbReference type="Google" id="ProtNLM"/>
    </source>
</evidence>
<dbReference type="AlphaFoldDB" id="A0AAE0P008"/>
<evidence type="ECO:0000256" key="1">
    <source>
        <dbReference type="SAM" id="SignalP"/>
    </source>
</evidence>
<organism evidence="2 3">
    <name type="scientific">Podospora didyma</name>
    <dbReference type="NCBI Taxonomy" id="330526"/>
    <lineage>
        <taxon>Eukaryota</taxon>
        <taxon>Fungi</taxon>
        <taxon>Dikarya</taxon>
        <taxon>Ascomycota</taxon>
        <taxon>Pezizomycotina</taxon>
        <taxon>Sordariomycetes</taxon>
        <taxon>Sordariomycetidae</taxon>
        <taxon>Sordariales</taxon>
        <taxon>Podosporaceae</taxon>
        <taxon>Podospora</taxon>
    </lineage>
</organism>
<name>A0AAE0P008_9PEZI</name>
<keyword evidence="1" id="KW-0732">Signal</keyword>
<evidence type="ECO:0000313" key="2">
    <source>
        <dbReference type="EMBL" id="KAK3390739.1"/>
    </source>
</evidence>